<feature type="domain" description="SnoaL-like" evidence="3">
    <location>
        <begin position="42"/>
        <end position="142"/>
    </location>
</feature>
<accession>A0A5C5XZI1</accession>
<dbReference type="Proteomes" id="UP000318478">
    <property type="component" value="Unassembled WGS sequence"/>
</dbReference>
<evidence type="ECO:0000259" key="3">
    <source>
        <dbReference type="Pfam" id="PF12680"/>
    </source>
</evidence>
<name>A0A5C5XZI1_9BACT</name>
<dbReference type="RefSeq" id="WP_146591315.1">
    <property type="nucleotide sequence ID" value="NZ_SJPO01000014.1"/>
</dbReference>
<comment type="caution">
    <text evidence="4">The sequence shown here is derived from an EMBL/GenBank/DDBJ whole genome shotgun (WGS) entry which is preliminary data.</text>
</comment>
<dbReference type="InterPro" id="IPR032710">
    <property type="entry name" value="NTF2-like_dom_sf"/>
</dbReference>
<feature type="chain" id="PRO_5023145171" evidence="2">
    <location>
        <begin position="22"/>
        <end position="312"/>
    </location>
</feature>
<evidence type="ECO:0000313" key="4">
    <source>
        <dbReference type="EMBL" id="TWT66892.1"/>
    </source>
</evidence>
<dbReference type="EMBL" id="SJPO01000014">
    <property type="protein sequence ID" value="TWT66892.1"/>
    <property type="molecule type" value="Genomic_DNA"/>
</dbReference>
<organism evidence="4 5">
    <name type="scientific">Posidoniimonas polymericola</name>
    <dbReference type="NCBI Taxonomy" id="2528002"/>
    <lineage>
        <taxon>Bacteria</taxon>
        <taxon>Pseudomonadati</taxon>
        <taxon>Planctomycetota</taxon>
        <taxon>Planctomycetia</taxon>
        <taxon>Pirellulales</taxon>
        <taxon>Lacipirellulaceae</taxon>
        <taxon>Posidoniimonas</taxon>
    </lineage>
</organism>
<dbReference type="Gene3D" id="3.10.450.50">
    <property type="match status" value="1"/>
</dbReference>
<evidence type="ECO:0000256" key="2">
    <source>
        <dbReference type="SAM" id="SignalP"/>
    </source>
</evidence>
<sequence precursor="true">MKRLFSAALLALTPLSFFCHAAAADDNSAAGVADAVSERLSAYLTAFNDHDADAVAAFWAEDGVSTNEETGERVTGRDAIRDDLAAFFSDNPAAKLTGEVTEVRSVHPEVAIAEGVATLFLPETEPTPSAFTAVMAKTGGQWLLESSGERPLPTPESSATALEELSWLIGRWQDDTEGVAVDTTVRWSPNKAFLIRSYRAEYDDGGSFEGTQVIGWHPLDKSFRTWSFNSDGSFGEGVASRSGDEWLLKSTDVHSDGVVSTYTQVIRPVDEQTLEVQKIGRTEDGAPLPSTEPITVRRAPDAALTTEQEAQP</sequence>
<dbReference type="Pfam" id="PF12680">
    <property type="entry name" value="SnoaL_2"/>
    <property type="match status" value="1"/>
</dbReference>
<keyword evidence="5" id="KW-1185">Reference proteome</keyword>
<dbReference type="InterPro" id="IPR037401">
    <property type="entry name" value="SnoaL-like"/>
</dbReference>
<dbReference type="InterPro" id="IPR011944">
    <property type="entry name" value="Steroid_delta5-4_isomerase"/>
</dbReference>
<evidence type="ECO:0000313" key="5">
    <source>
        <dbReference type="Proteomes" id="UP000318478"/>
    </source>
</evidence>
<keyword evidence="2" id="KW-0732">Signal</keyword>
<evidence type="ECO:0000256" key="1">
    <source>
        <dbReference type="SAM" id="MobiDB-lite"/>
    </source>
</evidence>
<protein>
    <submittedName>
        <fullName evidence="4">SnoaL-like domain protein</fullName>
    </submittedName>
</protein>
<gene>
    <name evidence="4" type="ORF">Pla123a_45930</name>
</gene>
<dbReference type="NCBIfam" id="TIGR02246">
    <property type="entry name" value="SgcJ/EcaC family oxidoreductase"/>
    <property type="match status" value="1"/>
</dbReference>
<feature type="region of interest" description="Disordered" evidence="1">
    <location>
        <begin position="280"/>
        <end position="312"/>
    </location>
</feature>
<dbReference type="SUPFAM" id="SSF54427">
    <property type="entry name" value="NTF2-like"/>
    <property type="match status" value="1"/>
</dbReference>
<dbReference type="AlphaFoldDB" id="A0A5C5XZI1"/>
<dbReference type="OrthoDB" id="263788at2"/>
<proteinExistence type="predicted"/>
<feature type="signal peptide" evidence="2">
    <location>
        <begin position="1"/>
        <end position="21"/>
    </location>
</feature>
<reference evidence="4 5" key="1">
    <citation type="submission" date="2019-02" db="EMBL/GenBank/DDBJ databases">
        <title>Deep-cultivation of Planctomycetes and their phenomic and genomic characterization uncovers novel biology.</title>
        <authorList>
            <person name="Wiegand S."/>
            <person name="Jogler M."/>
            <person name="Boedeker C."/>
            <person name="Pinto D."/>
            <person name="Vollmers J."/>
            <person name="Rivas-Marin E."/>
            <person name="Kohn T."/>
            <person name="Peeters S.H."/>
            <person name="Heuer A."/>
            <person name="Rast P."/>
            <person name="Oberbeckmann S."/>
            <person name="Bunk B."/>
            <person name="Jeske O."/>
            <person name="Meyerdierks A."/>
            <person name="Storesund J.E."/>
            <person name="Kallscheuer N."/>
            <person name="Luecker S."/>
            <person name="Lage O.M."/>
            <person name="Pohl T."/>
            <person name="Merkel B.J."/>
            <person name="Hornburger P."/>
            <person name="Mueller R.-W."/>
            <person name="Bruemmer F."/>
            <person name="Labrenz M."/>
            <person name="Spormann A.M."/>
            <person name="Op Den Camp H."/>
            <person name="Overmann J."/>
            <person name="Amann R."/>
            <person name="Jetten M.S.M."/>
            <person name="Mascher T."/>
            <person name="Medema M.H."/>
            <person name="Devos D.P."/>
            <person name="Kaster A.-K."/>
            <person name="Ovreas L."/>
            <person name="Rohde M."/>
            <person name="Galperin M.Y."/>
            <person name="Jogler C."/>
        </authorList>
    </citation>
    <scope>NUCLEOTIDE SEQUENCE [LARGE SCALE GENOMIC DNA]</scope>
    <source>
        <strain evidence="4 5">Pla123a</strain>
    </source>
</reference>